<gene>
    <name evidence="1" type="primary">ORF</name>
</gene>
<evidence type="ECO:0000313" key="1">
    <source>
        <dbReference type="EMBL" id="BAI67779.1"/>
    </source>
</evidence>
<sequence length="28" mass="2803">MGAQLVRVCLSAVVGSYMALPVVPLSAA</sequence>
<organism evidence="1">
    <name type="scientific">Thermochromatium tepidum</name>
    <name type="common">Chromatium tepidum</name>
    <dbReference type="NCBI Taxonomy" id="1050"/>
    <lineage>
        <taxon>Bacteria</taxon>
        <taxon>Pseudomonadati</taxon>
        <taxon>Pseudomonadota</taxon>
        <taxon>Gammaproteobacteria</taxon>
        <taxon>Chromatiales</taxon>
        <taxon>Chromatiaceae</taxon>
        <taxon>Thermochromatium</taxon>
    </lineage>
</organism>
<name>D2Z0P0_THETI</name>
<proteinExistence type="predicted"/>
<dbReference type="AlphaFoldDB" id="D2Z0P0"/>
<protein>
    <submittedName>
        <fullName evidence="1">Uncharacterized protein ORF</fullName>
    </submittedName>
</protein>
<reference evidence="1" key="1">
    <citation type="submission" date="2010-01" db="EMBL/GenBank/DDBJ databases">
        <title>Genes coding for the photosynthetic core complex of sulfur photosynthetic bacterium Thermchromatium tepidum.</title>
        <authorList>
            <person name="Sekine F."/>
            <person name="Wang Z.-Y."/>
        </authorList>
    </citation>
    <scope>NUCLEOTIDE SEQUENCE</scope>
</reference>
<accession>D2Z0P0</accession>
<dbReference type="EMBL" id="AB543090">
    <property type="protein sequence ID" value="BAI67779.1"/>
    <property type="molecule type" value="Genomic_DNA"/>
</dbReference>